<dbReference type="Proteomes" id="UP001209540">
    <property type="component" value="Unassembled WGS sequence"/>
</dbReference>
<evidence type="ECO:0000313" key="2">
    <source>
        <dbReference type="Proteomes" id="UP001209540"/>
    </source>
</evidence>
<organism evidence="1 2">
    <name type="scientific">Phascolomyces articulosus</name>
    <dbReference type="NCBI Taxonomy" id="60185"/>
    <lineage>
        <taxon>Eukaryota</taxon>
        <taxon>Fungi</taxon>
        <taxon>Fungi incertae sedis</taxon>
        <taxon>Mucoromycota</taxon>
        <taxon>Mucoromycotina</taxon>
        <taxon>Mucoromycetes</taxon>
        <taxon>Mucorales</taxon>
        <taxon>Lichtheimiaceae</taxon>
        <taxon>Phascolomyces</taxon>
    </lineage>
</organism>
<sequence length="69" mass="7860">MNATTEFHKKPTAVVFGIKSTSKEVMSNVLASKVHPFMLRVPSYPWAIDCLLLSDNTIQQFTQENNYIQ</sequence>
<protein>
    <submittedName>
        <fullName evidence="1">Uncharacterized protein</fullName>
    </submittedName>
</protein>
<dbReference type="EMBL" id="JAIXMP010000017">
    <property type="protein sequence ID" value="KAI9259493.1"/>
    <property type="molecule type" value="Genomic_DNA"/>
</dbReference>
<gene>
    <name evidence="1" type="ORF">BDA99DRAFT_582755</name>
</gene>
<proteinExistence type="predicted"/>
<accession>A0AAD5K7B4</accession>
<reference evidence="1" key="2">
    <citation type="submission" date="2023-02" db="EMBL/GenBank/DDBJ databases">
        <authorList>
            <consortium name="DOE Joint Genome Institute"/>
            <person name="Mondo S.J."/>
            <person name="Chang Y."/>
            <person name="Wang Y."/>
            <person name="Ahrendt S."/>
            <person name="Andreopoulos W."/>
            <person name="Barry K."/>
            <person name="Beard J."/>
            <person name="Benny G.L."/>
            <person name="Blankenship S."/>
            <person name="Bonito G."/>
            <person name="Cuomo C."/>
            <person name="Desiro A."/>
            <person name="Gervers K.A."/>
            <person name="Hundley H."/>
            <person name="Kuo A."/>
            <person name="LaButti K."/>
            <person name="Lang B.F."/>
            <person name="Lipzen A."/>
            <person name="O'Donnell K."/>
            <person name="Pangilinan J."/>
            <person name="Reynolds N."/>
            <person name="Sandor L."/>
            <person name="Smith M.W."/>
            <person name="Tsang A."/>
            <person name="Grigoriev I.V."/>
            <person name="Stajich J.E."/>
            <person name="Spatafora J.W."/>
        </authorList>
    </citation>
    <scope>NUCLEOTIDE SEQUENCE</scope>
    <source>
        <strain evidence="1">RSA 2281</strain>
    </source>
</reference>
<reference evidence="1" key="1">
    <citation type="journal article" date="2022" name="IScience">
        <title>Evolution of zygomycete secretomes and the origins of terrestrial fungal ecologies.</title>
        <authorList>
            <person name="Chang Y."/>
            <person name="Wang Y."/>
            <person name="Mondo S."/>
            <person name="Ahrendt S."/>
            <person name="Andreopoulos W."/>
            <person name="Barry K."/>
            <person name="Beard J."/>
            <person name="Benny G.L."/>
            <person name="Blankenship S."/>
            <person name="Bonito G."/>
            <person name="Cuomo C."/>
            <person name="Desiro A."/>
            <person name="Gervers K.A."/>
            <person name="Hundley H."/>
            <person name="Kuo A."/>
            <person name="LaButti K."/>
            <person name="Lang B.F."/>
            <person name="Lipzen A."/>
            <person name="O'Donnell K."/>
            <person name="Pangilinan J."/>
            <person name="Reynolds N."/>
            <person name="Sandor L."/>
            <person name="Smith M.E."/>
            <person name="Tsang A."/>
            <person name="Grigoriev I.V."/>
            <person name="Stajich J.E."/>
            <person name="Spatafora J.W."/>
        </authorList>
    </citation>
    <scope>NUCLEOTIDE SEQUENCE</scope>
    <source>
        <strain evidence="1">RSA 2281</strain>
    </source>
</reference>
<name>A0AAD5K7B4_9FUNG</name>
<evidence type="ECO:0000313" key="1">
    <source>
        <dbReference type="EMBL" id="KAI9259493.1"/>
    </source>
</evidence>
<comment type="caution">
    <text evidence="1">The sequence shown here is derived from an EMBL/GenBank/DDBJ whole genome shotgun (WGS) entry which is preliminary data.</text>
</comment>
<dbReference type="AlphaFoldDB" id="A0AAD5K7B4"/>
<keyword evidence="2" id="KW-1185">Reference proteome</keyword>